<dbReference type="Proteomes" id="UP000002316">
    <property type="component" value="Chromosome 10"/>
</dbReference>
<name>D0A3Y4_TRYB9</name>
<protein>
    <submittedName>
        <fullName evidence="1">Uncharacterized protein</fullName>
    </submittedName>
</protein>
<dbReference type="AlphaFoldDB" id="D0A3Y4"/>
<gene>
    <name evidence="1" type="ORF">TbgDal_X10710</name>
</gene>
<evidence type="ECO:0000313" key="1">
    <source>
        <dbReference type="EMBL" id="CBH15978.1"/>
    </source>
</evidence>
<dbReference type="GeneID" id="23864244"/>
<evidence type="ECO:0000313" key="2">
    <source>
        <dbReference type="Proteomes" id="UP000002316"/>
    </source>
</evidence>
<organism evidence="1 2">
    <name type="scientific">Trypanosoma brucei gambiense (strain MHOM/CI/86/DAL972)</name>
    <dbReference type="NCBI Taxonomy" id="679716"/>
    <lineage>
        <taxon>Eukaryota</taxon>
        <taxon>Discoba</taxon>
        <taxon>Euglenozoa</taxon>
        <taxon>Kinetoplastea</taxon>
        <taxon>Metakinetoplastina</taxon>
        <taxon>Trypanosomatida</taxon>
        <taxon>Trypanosomatidae</taxon>
        <taxon>Trypanosoma</taxon>
    </lineage>
</organism>
<dbReference type="RefSeq" id="XP_011778242.1">
    <property type="nucleotide sequence ID" value="XM_011779940.1"/>
</dbReference>
<dbReference type="EMBL" id="FN554973">
    <property type="protein sequence ID" value="CBH15978.1"/>
    <property type="molecule type" value="Genomic_DNA"/>
</dbReference>
<proteinExistence type="predicted"/>
<reference evidence="2" key="1">
    <citation type="journal article" date="2010" name="PLoS Negl. Trop. Dis.">
        <title>The genome sequence of Trypanosoma brucei gambiense, causative agent of chronic human african trypanosomiasis.</title>
        <authorList>
            <person name="Jackson A.P."/>
            <person name="Sanders M."/>
            <person name="Berry A."/>
            <person name="McQuillan J."/>
            <person name="Aslett M.A."/>
            <person name="Quail M.A."/>
            <person name="Chukualim B."/>
            <person name="Capewell P."/>
            <person name="MacLeod A."/>
            <person name="Melville S.E."/>
            <person name="Gibson W."/>
            <person name="Barry J.D."/>
            <person name="Berriman M."/>
            <person name="Hertz-Fowler C."/>
        </authorList>
    </citation>
    <scope>NUCLEOTIDE SEQUENCE [LARGE SCALE GENOMIC DNA]</scope>
    <source>
        <strain evidence="2">MHOM/CI/86/DAL972</strain>
    </source>
</reference>
<dbReference type="KEGG" id="tbg:TbgDal_X10710"/>
<accession>D0A3Y4</accession>
<sequence length="134" mass="14870">MRGSVTCSITSNSLIIYPFFHCLCCEVPEHASFTRGERSYQCFLLPLHILIGTPPHCTFPGPSFRGNANMCIRTWCFAVRFECVMFSDGIMGGGTMYQIHCLQESGVCLPSLFLLCACTHLFFKNLSSASHITG</sequence>